<dbReference type="EMBL" id="BLLK01000062">
    <property type="protein sequence ID" value="GFH58531.1"/>
    <property type="molecule type" value="Genomic_DNA"/>
</dbReference>
<dbReference type="InterPro" id="IPR002616">
    <property type="entry name" value="tRNA_ribo_trans-like"/>
</dbReference>
<protein>
    <recommendedName>
        <fullName evidence="2">tRNA-guanine(15) transglycosylase-like domain-containing protein</fullName>
    </recommendedName>
</protein>
<sequence>MTKIKLLIHAEDGSFPHLSEYLLRKYFNPKDETIKDHFILGIAVKDTCIQPIYTAKESKKKRKRQESDGEEKKVAPKPTGYTFDTATLHEQTRLMEGYNTFAVPSFDLVDDAKVQMEKDASNRLKNPQKNSTKEGQKSIASVTSTKNHLSLITPNGLQQITPELYTQVGNKLKCDHLLALFDQANLEEGKKRKAAACERSKAWLGLCQKSHQSTTECKSKLWAAFSCHDSKWTLNDSIQYITEYKQSLEGIAIVGLHHVQSRAERKDLVKKISSSFNPKPALAMLAVPDLSQLFDAVECGTEIISTSLPVTWARSNKLFNVLKVKSEEVGSDGCIDLSDEKYARDTSPLLEGCQCMSCRDSRYNKAYVHHLIKANELLAQILLFGHNLFQLLTLFKEELSSDDLDLSKVRELYE</sequence>
<evidence type="ECO:0000259" key="2">
    <source>
        <dbReference type="Pfam" id="PF01702"/>
    </source>
</evidence>
<accession>A0AAD3HCU3</accession>
<dbReference type="InterPro" id="IPR050852">
    <property type="entry name" value="Queuine_tRNA-ribosyltrfase"/>
</dbReference>
<proteinExistence type="predicted"/>
<comment type="caution">
    <text evidence="3">The sequence shown here is derived from an EMBL/GenBank/DDBJ whole genome shotgun (WGS) entry which is preliminary data.</text>
</comment>
<gene>
    <name evidence="3" type="ORF">CTEN210_15007</name>
</gene>
<evidence type="ECO:0000256" key="1">
    <source>
        <dbReference type="SAM" id="MobiDB-lite"/>
    </source>
</evidence>
<dbReference type="InterPro" id="IPR036511">
    <property type="entry name" value="TGT-like_sf"/>
</dbReference>
<name>A0AAD3HCU3_9STRA</name>
<dbReference type="GO" id="GO:0006400">
    <property type="term" value="P:tRNA modification"/>
    <property type="evidence" value="ECO:0007669"/>
    <property type="project" value="InterPro"/>
</dbReference>
<evidence type="ECO:0000313" key="3">
    <source>
        <dbReference type="EMBL" id="GFH58531.1"/>
    </source>
</evidence>
<dbReference type="Proteomes" id="UP001054902">
    <property type="component" value="Unassembled WGS sequence"/>
</dbReference>
<feature type="region of interest" description="Disordered" evidence="1">
    <location>
        <begin position="120"/>
        <end position="139"/>
    </location>
</feature>
<organism evidence="3 4">
    <name type="scientific">Chaetoceros tenuissimus</name>
    <dbReference type="NCBI Taxonomy" id="426638"/>
    <lineage>
        <taxon>Eukaryota</taxon>
        <taxon>Sar</taxon>
        <taxon>Stramenopiles</taxon>
        <taxon>Ochrophyta</taxon>
        <taxon>Bacillariophyta</taxon>
        <taxon>Coscinodiscophyceae</taxon>
        <taxon>Chaetocerotophycidae</taxon>
        <taxon>Chaetocerotales</taxon>
        <taxon>Chaetocerotaceae</taxon>
        <taxon>Chaetoceros</taxon>
    </lineage>
</organism>
<feature type="region of interest" description="Disordered" evidence="1">
    <location>
        <begin position="56"/>
        <end position="80"/>
    </location>
</feature>
<dbReference type="PANTHER" id="PTHR46064:SF1">
    <property type="entry name" value="QUEUINE TRNA-RIBOSYLTRANSFERASE ACCESSORY SUBUNIT 2"/>
    <property type="match status" value="1"/>
</dbReference>
<feature type="compositionally biased region" description="Basic and acidic residues" evidence="1">
    <location>
        <begin position="65"/>
        <end position="74"/>
    </location>
</feature>
<dbReference type="NCBIfam" id="TIGR00449">
    <property type="entry name" value="tgt_general"/>
    <property type="match status" value="1"/>
</dbReference>
<reference evidence="3 4" key="1">
    <citation type="journal article" date="2021" name="Sci. Rep.">
        <title>The genome of the diatom Chaetoceros tenuissimus carries an ancient integrated fragment of an extant virus.</title>
        <authorList>
            <person name="Hongo Y."/>
            <person name="Kimura K."/>
            <person name="Takaki Y."/>
            <person name="Yoshida Y."/>
            <person name="Baba S."/>
            <person name="Kobayashi G."/>
            <person name="Nagasaki K."/>
            <person name="Hano T."/>
            <person name="Tomaru Y."/>
        </authorList>
    </citation>
    <scope>NUCLEOTIDE SEQUENCE [LARGE SCALE GENOMIC DNA]</scope>
    <source>
        <strain evidence="3 4">NIES-3715</strain>
    </source>
</reference>
<feature type="domain" description="tRNA-guanine(15) transglycosylase-like" evidence="2">
    <location>
        <begin position="131"/>
        <end position="397"/>
    </location>
</feature>
<dbReference type="SUPFAM" id="SSF51713">
    <property type="entry name" value="tRNA-guanine transglycosylase"/>
    <property type="match status" value="1"/>
</dbReference>
<dbReference type="Pfam" id="PF01702">
    <property type="entry name" value="TGT"/>
    <property type="match status" value="1"/>
</dbReference>
<evidence type="ECO:0000313" key="4">
    <source>
        <dbReference type="Proteomes" id="UP001054902"/>
    </source>
</evidence>
<keyword evidence="4" id="KW-1185">Reference proteome</keyword>
<dbReference type="AlphaFoldDB" id="A0AAD3HCU3"/>
<dbReference type="Gene3D" id="3.20.20.105">
    <property type="entry name" value="Queuine tRNA-ribosyltransferase-like"/>
    <property type="match status" value="1"/>
</dbReference>
<dbReference type="PANTHER" id="PTHR46064">
    <property type="entry name" value="QUEUINE TRNA-RIBOSYLTRANSFERASE ACCESSORY SUBUNIT 2"/>
    <property type="match status" value="1"/>
</dbReference>